<dbReference type="GO" id="GO:0070187">
    <property type="term" value="C:shelterin complex"/>
    <property type="evidence" value="ECO:0007669"/>
    <property type="project" value="TreeGrafter"/>
</dbReference>
<evidence type="ECO:0000313" key="5">
    <source>
        <dbReference type="EnsemblMetazoa" id="XP_014252467.1"/>
    </source>
</evidence>
<keyword evidence="2" id="KW-0805">Transcription regulation</keyword>
<keyword evidence="2" id="KW-0010">Activator</keyword>
<dbReference type="InterPro" id="IPR001357">
    <property type="entry name" value="BRCT_dom"/>
</dbReference>
<evidence type="ECO:0000259" key="4">
    <source>
        <dbReference type="Pfam" id="PF16589"/>
    </source>
</evidence>
<dbReference type="PANTHER" id="PTHR16466:SF6">
    <property type="entry name" value="TELOMERIC REPEAT-BINDING FACTOR 2-INTERACTING PROTEIN 1"/>
    <property type="match status" value="1"/>
</dbReference>
<keyword evidence="1 2" id="KW-0539">Nucleus</keyword>
<feature type="domain" description="BRCT" evidence="4">
    <location>
        <begin position="20"/>
        <end position="104"/>
    </location>
</feature>
<dbReference type="GO" id="GO:0010833">
    <property type="term" value="P:telomere maintenance via telomere lengthening"/>
    <property type="evidence" value="ECO:0007669"/>
    <property type="project" value="UniProtKB-UniRule"/>
</dbReference>
<protein>
    <recommendedName>
        <fullName evidence="2">Telomeric repeat-binding factor 2-interacting protein 1</fullName>
        <shortName evidence="2">TERF2-interacting telomeric protein 1</shortName>
    </recommendedName>
    <alternativeName>
        <fullName evidence="2">Repressor/activator protein 1 homolog</fullName>
    </alternativeName>
</protein>
<sequence length="229" mass="27073">MLGKLDWERYMLKENILAALFKSHKGHAISFYFQLEDDGLKQKYEDLVEMYGGRCDKLLEDIHPRTVVMVEVDYTNYAFSRPVFKVNYIQDCINASELLPLTDYLHNKLHKYCGLDFLDVIYHRTSIFKDPTNYQSQVSPVAKQDKTPGLRQRFSQAEKVAIIKFIIGKNETSNLKDDRIWLKMEKYNICPKRTYQSMKTHFLKYLIHNLHKFDFLTNKQKQAIREGAS</sequence>
<evidence type="ECO:0000256" key="2">
    <source>
        <dbReference type="RuleBase" id="RU367107"/>
    </source>
</evidence>
<dbReference type="GO" id="GO:0031848">
    <property type="term" value="P:protection from non-homologous end joining at telomere"/>
    <property type="evidence" value="ECO:0007669"/>
    <property type="project" value="TreeGrafter"/>
</dbReference>
<dbReference type="EnsemblMetazoa" id="XM_014396982.2">
    <property type="protein sequence ID" value="XP_014252468.1"/>
    <property type="gene ID" value="LOC106668328"/>
</dbReference>
<dbReference type="AlphaFoldDB" id="A0A8I6RU91"/>
<dbReference type="GO" id="GO:0006355">
    <property type="term" value="P:regulation of DNA-templated transcription"/>
    <property type="evidence" value="ECO:0007669"/>
    <property type="project" value="UniProtKB-UniRule"/>
</dbReference>
<proteinExistence type="inferred from homology"/>
<dbReference type="EnsemblMetazoa" id="XM_014396981.2">
    <property type="protein sequence ID" value="XP_014252467.1"/>
    <property type="gene ID" value="LOC106668328"/>
</dbReference>
<dbReference type="InterPro" id="IPR015010">
    <property type="entry name" value="TERF2IP_Myb"/>
</dbReference>
<dbReference type="OrthoDB" id="8907274at2759"/>
<dbReference type="Pfam" id="PF16589">
    <property type="entry name" value="BRCT_2"/>
    <property type="match status" value="1"/>
</dbReference>
<reference evidence="5" key="1">
    <citation type="submission" date="2022-01" db="UniProtKB">
        <authorList>
            <consortium name="EnsemblMetazoa"/>
        </authorList>
    </citation>
    <scope>IDENTIFICATION</scope>
</reference>
<dbReference type="InterPro" id="IPR039595">
    <property type="entry name" value="TE2IP/Rap1"/>
</dbReference>
<dbReference type="PANTHER" id="PTHR16466">
    <property type="entry name" value="TELOMERE REPEAT-BINDING FACTOR 2-INTERACTING PROTEIN 1"/>
    <property type="match status" value="1"/>
</dbReference>
<dbReference type="Gene3D" id="1.10.10.60">
    <property type="entry name" value="Homeodomain-like"/>
    <property type="match status" value="1"/>
</dbReference>
<comment type="subcellular location">
    <subcellularLocation>
        <location evidence="2">Nucleus</location>
    </subcellularLocation>
    <subcellularLocation>
        <location evidence="2">Chromosome</location>
        <location evidence="2">Telomere</location>
    </subcellularLocation>
</comment>
<dbReference type="Pfam" id="PF08914">
    <property type="entry name" value="Myb_Rap1"/>
    <property type="match status" value="1"/>
</dbReference>
<dbReference type="GeneID" id="106668328"/>
<comment type="subunit">
    <text evidence="2">Homodimer.</text>
</comment>
<dbReference type="Proteomes" id="UP000494040">
    <property type="component" value="Unassembled WGS sequence"/>
</dbReference>
<dbReference type="Gene3D" id="3.40.50.10190">
    <property type="entry name" value="BRCT domain"/>
    <property type="match status" value="1"/>
</dbReference>
<dbReference type="RefSeq" id="XP_014252468.1">
    <property type="nucleotide sequence ID" value="XM_014396982.2"/>
</dbReference>
<feature type="domain" description="TERF2-interacting telomeric protein 1 Myb" evidence="3">
    <location>
        <begin position="154"/>
        <end position="210"/>
    </location>
</feature>
<dbReference type="GO" id="GO:0042162">
    <property type="term" value="F:telomeric DNA binding"/>
    <property type="evidence" value="ECO:0007669"/>
    <property type="project" value="TreeGrafter"/>
</dbReference>
<dbReference type="InterPro" id="IPR036420">
    <property type="entry name" value="BRCT_dom_sf"/>
</dbReference>
<name>A0A8I6RU91_CIMLE</name>
<accession>A0A8I6RU91</accession>
<evidence type="ECO:0000313" key="6">
    <source>
        <dbReference type="Proteomes" id="UP000494040"/>
    </source>
</evidence>
<keyword evidence="6" id="KW-1185">Reference proteome</keyword>
<evidence type="ECO:0000259" key="3">
    <source>
        <dbReference type="Pfam" id="PF08914"/>
    </source>
</evidence>
<dbReference type="RefSeq" id="XP_014252467.1">
    <property type="nucleotide sequence ID" value="XM_014396981.2"/>
</dbReference>
<keyword evidence="2" id="KW-0779">Telomere</keyword>
<keyword evidence="2" id="KW-0804">Transcription</keyword>
<keyword evidence="2" id="KW-0158">Chromosome</keyword>
<organism evidence="5 6">
    <name type="scientific">Cimex lectularius</name>
    <name type="common">Bed bug</name>
    <name type="synonym">Acanthia lectularia</name>
    <dbReference type="NCBI Taxonomy" id="79782"/>
    <lineage>
        <taxon>Eukaryota</taxon>
        <taxon>Metazoa</taxon>
        <taxon>Ecdysozoa</taxon>
        <taxon>Arthropoda</taxon>
        <taxon>Hexapoda</taxon>
        <taxon>Insecta</taxon>
        <taxon>Pterygota</taxon>
        <taxon>Neoptera</taxon>
        <taxon>Paraneoptera</taxon>
        <taxon>Hemiptera</taxon>
        <taxon>Heteroptera</taxon>
        <taxon>Panheteroptera</taxon>
        <taxon>Cimicomorpha</taxon>
        <taxon>Cimicidae</taxon>
        <taxon>Cimex</taxon>
    </lineage>
</organism>
<evidence type="ECO:0000256" key="1">
    <source>
        <dbReference type="ARBA" id="ARBA00023242"/>
    </source>
</evidence>
<comment type="function">
    <text evidence="2">Acts both as a regulator of telomere function and as a transcription regulator. Involved in the regulation of telomere length and protection as a component of the shelterin complex (telosome). Does not bind DNA directly: recruited to telomeric double-stranded 5'-TTAGGG-3' repeats via its interaction with terf2. Independently of its function in telomeres, also acts as a transcription regulator: recruited to extratelomeric 5'-TTAGGG-3' sites via its association with terf2 or other factors, and regulates gene expression.</text>
</comment>
<comment type="similarity">
    <text evidence="2">Belongs to the RAP1 family.</text>
</comment>
<dbReference type="SUPFAM" id="SSF52113">
    <property type="entry name" value="BRCT domain"/>
    <property type="match status" value="1"/>
</dbReference>